<dbReference type="InterPro" id="IPR006068">
    <property type="entry name" value="ATPase_P-typ_cation-transptr_C"/>
</dbReference>
<dbReference type="InterPro" id="IPR008250">
    <property type="entry name" value="ATPase_P-typ_transduc_dom_A_sf"/>
</dbReference>
<dbReference type="InterPro" id="IPR023298">
    <property type="entry name" value="ATPase_P-typ_TM_dom_sf"/>
</dbReference>
<evidence type="ECO:0000256" key="3">
    <source>
        <dbReference type="ARBA" id="ARBA00022723"/>
    </source>
</evidence>
<feature type="transmembrane region" description="Helical" evidence="8">
    <location>
        <begin position="315"/>
        <end position="338"/>
    </location>
</feature>
<comment type="subcellular location">
    <subcellularLocation>
        <location evidence="1">Membrane</location>
    </subcellularLocation>
</comment>
<keyword evidence="3" id="KW-0479">Metal-binding</keyword>
<dbReference type="Gene3D" id="1.20.1110.10">
    <property type="entry name" value="Calcium-transporting ATPase, transmembrane domain"/>
    <property type="match status" value="2"/>
</dbReference>
<feature type="domain" description="Cation-transporting P-type ATPase N-terminal" evidence="11">
    <location>
        <begin position="9"/>
        <end position="80"/>
    </location>
</feature>
<keyword evidence="7 8" id="KW-0472">Membrane</keyword>
<feature type="transmembrane region" description="Helical" evidence="8">
    <location>
        <begin position="556"/>
        <end position="574"/>
    </location>
</feature>
<evidence type="ECO:0000256" key="8">
    <source>
        <dbReference type="SAM" id="Phobius"/>
    </source>
</evidence>
<evidence type="ECO:0000259" key="9">
    <source>
        <dbReference type="Pfam" id="PF00122"/>
    </source>
</evidence>
<organism evidence="12 13">
    <name type="scientific">Papaver atlanticum</name>
    <dbReference type="NCBI Taxonomy" id="357466"/>
    <lineage>
        <taxon>Eukaryota</taxon>
        <taxon>Viridiplantae</taxon>
        <taxon>Streptophyta</taxon>
        <taxon>Embryophyta</taxon>
        <taxon>Tracheophyta</taxon>
        <taxon>Spermatophyta</taxon>
        <taxon>Magnoliopsida</taxon>
        <taxon>Ranunculales</taxon>
        <taxon>Papaveraceae</taxon>
        <taxon>Papaveroideae</taxon>
        <taxon>Papaver</taxon>
    </lineage>
</organism>
<evidence type="ECO:0008006" key="14">
    <source>
        <dbReference type="Google" id="ProtNLM"/>
    </source>
</evidence>
<reference evidence="12" key="1">
    <citation type="submission" date="2022-04" db="EMBL/GenBank/DDBJ databases">
        <title>A functionally conserved STORR gene fusion in Papaver species that diverged 16.8 million years ago.</title>
        <authorList>
            <person name="Catania T."/>
        </authorList>
    </citation>
    <scope>NUCLEOTIDE SEQUENCE</scope>
    <source>
        <strain evidence="12">S-188037</strain>
    </source>
</reference>
<dbReference type="SUPFAM" id="SSF56784">
    <property type="entry name" value="HAD-like"/>
    <property type="match status" value="1"/>
</dbReference>
<keyword evidence="5" id="KW-0460">Magnesium</keyword>
<feature type="domain" description="P-type ATPase A" evidence="9">
    <location>
        <begin position="136"/>
        <end position="228"/>
    </location>
</feature>
<evidence type="ECO:0000256" key="2">
    <source>
        <dbReference type="ARBA" id="ARBA00022692"/>
    </source>
</evidence>
<name>A0AAD4TIX2_9MAGN</name>
<dbReference type="GO" id="GO:0046872">
    <property type="term" value="F:metal ion binding"/>
    <property type="evidence" value="ECO:0007669"/>
    <property type="project" value="UniProtKB-KW"/>
</dbReference>
<dbReference type="InterPro" id="IPR004014">
    <property type="entry name" value="ATPase_P-typ_cation-transptr_N"/>
</dbReference>
<evidence type="ECO:0000313" key="13">
    <source>
        <dbReference type="Proteomes" id="UP001202328"/>
    </source>
</evidence>
<sequence>MDFVILRDQGGVEGIAASLATDLENGISNEAEDLQLRQVEYGTNTYRMESVDPPKSFFHFLFRACKDFPIILLFCCAVISLASGLKEEGKENGWYDGTTLFITIFILVTVTSFRNYFGFRKSQKLQLNTNNPGGIKIIRQGLMQELFACDIVVGDLVFLSEGDWVPSDGLFVHGDNLKVDDSVLHTKLKINNVQNKFLYYGAKVIHGSGYMLVTSVGINTIMGEMLSKVSHDTNGKWRPLQVQIDKMNTYLQSVGLLVELLLLLVLLIRFFRGKIDHETGYPSQNNIKTSVGELMKAVERVVTESRGIFASFTNVFAILLVGLHEGLSLIISLSLSYWNQRILKDNQVTIRESFGATTLGSMTSFIIDVSTLNQLKVDINCVGNSGNSMPFISVNNIRTTVDNLRNAGVNIKLVSAESLSVVTTIAVEYGIFLPEMDSNSIVLEGEEFRNLNDAERREKADKIILIGSVSPSDKLLLVQSLRQKGEVVAVMGTKLSEFPALKEADVGIFMGTNNSEMAKRSCDIIISTDNFASIVDVLLVGRCNYQNIQKFLQLEVTINISAILITFATTISLGEIPITAFQFFLVNSTVGTLAALALLTESPTQDVLEIRPVDQTQPIISKSMRRNIFVQVCYQGIILLILQFVKAPDVLELINPKVKRSMIFNSFVLCMIFNQFNAREPERKNVFKGIIKSYWFLVSVGAPIIMEVLLMEFAGGVTGFLKLNSTQWLACISFAIMSWPIDYAGKCIPSFFANMFTGLPSRFSSAGFCLSA</sequence>
<evidence type="ECO:0000256" key="1">
    <source>
        <dbReference type="ARBA" id="ARBA00004370"/>
    </source>
</evidence>
<evidence type="ECO:0000256" key="6">
    <source>
        <dbReference type="ARBA" id="ARBA00022989"/>
    </source>
</evidence>
<keyword evidence="13" id="KW-1185">Reference proteome</keyword>
<dbReference type="Pfam" id="PF00122">
    <property type="entry name" value="E1-E2_ATPase"/>
    <property type="match status" value="1"/>
</dbReference>
<feature type="domain" description="Cation-transporting P-type ATPase C-terminal" evidence="10">
    <location>
        <begin position="576"/>
        <end position="746"/>
    </location>
</feature>
<evidence type="ECO:0000259" key="10">
    <source>
        <dbReference type="Pfam" id="PF00689"/>
    </source>
</evidence>
<accession>A0AAD4TIX2</accession>
<dbReference type="InterPro" id="IPR023214">
    <property type="entry name" value="HAD_sf"/>
</dbReference>
<dbReference type="SUPFAM" id="SSF81665">
    <property type="entry name" value="Calcium ATPase, transmembrane domain M"/>
    <property type="match status" value="1"/>
</dbReference>
<feature type="transmembrane region" description="Helical" evidence="8">
    <location>
        <begin position="68"/>
        <end position="85"/>
    </location>
</feature>
<dbReference type="PANTHER" id="PTHR24093">
    <property type="entry name" value="CATION TRANSPORTING ATPASE"/>
    <property type="match status" value="1"/>
</dbReference>
<evidence type="ECO:0000259" key="11">
    <source>
        <dbReference type="Pfam" id="PF00690"/>
    </source>
</evidence>
<dbReference type="GO" id="GO:0005886">
    <property type="term" value="C:plasma membrane"/>
    <property type="evidence" value="ECO:0007669"/>
    <property type="project" value="TreeGrafter"/>
</dbReference>
<dbReference type="InterPro" id="IPR036412">
    <property type="entry name" value="HAD-like_sf"/>
</dbReference>
<dbReference type="SUPFAM" id="SSF81653">
    <property type="entry name" value="Calcium ATPase, transduction domain A"/>
    <property type="match status" value="1"/>
</dbReference>
<evidence type="ECO:0000313" key="12">
    <source>
        <dbReference type="EMBL" id="KAI3959468.1"/>
    </source>
</evidence>
<keyword evidence="6 8" id="KW-1133">Transmembrane helix</keyword>
<dbReference type="PANTHER" id="PTHR24093:SF454">
    <property type="entry name" value="CATION-TRANSPORTING P-TYPE ATPASE C-TERMINAL DOMAIN-CONTAINING PROTEIN"/>
    <property type="match status" value="1"/>
</dbReference>
<feature type="transmembrane region" description="Helical" evidence="8">
    <location>
        <begin position="250"/>
        <end position="271"/>
    </location>
</feature>
<dbReference type="EMBL" id="JAJJMB010001069">
    <property type="protein sequence ID" value="KAI3959468.1"/>
    <property type="molecule type" value="Genomic_DNA"/>
</dbReference>
<protein>
    <recommendedName>
        <fullName evidence="14">Calcium-transporting ATPase</fullName>
    </recommendedName>
</protein>
<feature type="transmembrane region" description="Helical" evidence="8">
    <location>
        <begin position="97"/>
        <end position="117"/>
    </location>
</feature>
<feature type="transmembrane region" description="Helical" evidence="8">
    <location>
        <begin position="694"/>
        <end position="714"/>
    </location>
</feature>
<keyword evidence="2 8" id="KW-0812">Transmembrane</keyword>
<evidence type="ECO:0000256" key="5">
    <source>
        <dbReference type="ARBA" id="ARBA00022842"/>
    </source>
</evidence>
<keyword evidence="4" id="KW-0106">Calcium</keyword>
<dbReference type="Gene3D" id="3.40.50.1000">
    <property type="entry name" value="HAD superfamily/HAD-like"/>
    <property type="match status" value="1"/>
</dbReference>
<comment type="caution">
    <text evidence="12">The sequence shown here is derived from an EMBL/GenBank/DDBJ whole genome shotgun (WGS) entry which is preliminary data.</text>
</comment>
<dbReference type="Proteomes" id="UP001202328">
    <property type="component" value="Unassembled WGS sequence"/>
</dbReference>
<dbReference type="Pfam" id="PF00690">
    <property type="entry name" value="Cation_ATPase_N"/>
    <property type="match status" value="1"/>
</dbReference>
<evidence type="ECO:0000256" key="7">
    <source>
        <dbReference type="ARBA" id="ARBA00023136"/>
    </source>
</evidence>
<gene>
    <name evidence="12" type="ORF">MKW98_019058</name>
</gene>
<proteinExistence type="predicted"/>
<dbReference type="AlphaFoldDB" id="A0AAD4TIX2"/>
<dbReference type="Pfam" id="PF00689">
    <property type="entry name" value="Cation_ATPase_C"/>
    <property type="match status" value="1"/>
</dbReference>
<dbReference type="GO" id="GO:0005388">
    <property type="term" value="F:P-type calcium transporter activity"/>
    <property type="evidence" value="ECO:0007669"/>
    <property type="project" value="TreeGrafter"/>
</dbReference>
<dbReference type="PRINTS" id="PR00119">
    <property type="entry name" value="CATATPASE"/>
</dbReference>
<evidence type="ECO:0000256" key="4">
    <source>
        <dbReference type="ARBA" id="ARBA00022837"/>
    </source>
</evidence>
<dbReference type="InterPro" id="IPR059000">
    <property type="entry name" value="ATPase_P-type_domA"/>
</dbReference>
<feature type="transmembrane region" description="Helical" evidence="8">
    <location>
        <begin position="580"/>
        <end position="599"/>
    </location>
</feature>